<evidence type="ECO:0000259" key="6">
    <source>
        <dbReference type="PROSITE" id="PS50850"/>
    </source>
</evidence>
<dbReference type="RefSeq" id="WP_012020381.1">
    <property type="nucleotide sequence ID" value="NZ_AP019770.1"/>
</dbReference>
<feature type="transmembrane region" description="Helical" evidence="5">
    <location>
        <begin position="314"/>
        <end position="334"/>
    </location>
</feature>
<dbReference type="EMBL" id="CP012175">
    <property type="protein sequence ID" value="AKV80297.1"/>
    <property type="molecule type" value="Genomic_DNA"/>
</dbReference>
<evidence type="ECO:0000256" key="3">
    <source>
        <dbReference type="ARBA" id="ARBA00022989"/>
    </source>
</evidence>
<keyword evidence="2 5" id="KW-0812">Transmembrane</keyword>
<dbReference type="OMA" id="IFSAGWA"/>
<dbReference type="Pfam" id="PF07690">
    <property type="entry name" value="MFS_1"/>
    <property type="match status" value="2"/>
</dbReference>
<dbReference type="Proteomes" id="UP000056255">
    <property type="component" value="Chromosome"/>
</dbReference>
<dbReference type="GO" id="GO:0005886">
    <property type="term" value="C:plasma membrane"/>
    <property type="evidence" value="ECO:0007669"/>
    <property type="project" value="TreeGrafter"/>
</dbReference>
<gene>
    <name evidence="7" type="ORF">HA72_0416</name>
    <name evidence="8" type="ORF">MsedA_0429</name>
    <name evidence="9" type="ORF">MsedB_0429</name>
    <name evidence="10" type="ORF">MsedC_0428</name>
    <name evidence="11" type="ORF">MsedD_0429</name>
    <name evidence="12" type="ORF">MsedE_0429</name>
</gene>
<evidence type="ECO:0000313" key="14">
    <source>
        <dbReference type="Proteomes" id="UP000056255"/>
    </source>
</evidence>
<feature type="transmembrane region" description="Helical" evidence="5">
    <location>
        <begin position="154"/>
        <end position="171"/>
    </location>
</feature>
<dbReference type="Proteomes" id="UP000061362">
    <property type="component" value="Chromosome"/>
</dbReference>
<evidence type="ECO:0000313" key="16">
    <source>
        <dbReference type="Proteomes" id="UP000062398"/>
    </source>
</evidence>
<name>A0A088E5J3_9CREN</name>
<keyword evidence="4 5" id="KW-0472">Membrane</keyword>
<evidence type="ECO:0000313" key="17">
    <source>
        <dbReference type="Proteomes" id="UP000062475"/>
    </source>
</evidence>
<evidence type="ECO:0000256" key="1">
    <source>
        <dbReference type="ARBA" id="ARBA00004141"/>
    </source>
</evidence>
<dbReference type="InterPro" id="IPR011701">
    <property type="entry name" value="MFS"/>
</dbReference>
<feature type="transmembrane region" description="Helical" evidence="5">
    <location>
        <begin position="257"/>
        <end position="275"/>
    </location>
</feature>
<evidence type="ECO:0000313" key="13">
    <source>
        <dbReference type="Proteomes" id="UP000029084"/>
    </source>
</evidence>
<evidence type="ECO:0000313" key="12">
    <source>
        <dbReference type="EMBL" id="AKV82544.1"/>
    </source>
</evidence>
<dbReference type="Proteomes" id="UP000068832">
    <property type="component" value="Chromosome"/>
</dbReference>
<dbReference type="Proteomes" id="UP000062475">
    <property type="component" value="Chromosome"/>
</dbReference>
<proteinExistence type="predicted"/>
<protein>
    <submittedName>
        <fullName evidence="8">MFS transporter</fullName>
    </submittedName>
    <submittedName>
        <fullName evidence="7">Major facilitator superfamily MFS_1</fullName>
    </submittedName>
</protein>
<evidence type="ECO:0000313" key="11">
    <source>
        <dbReference type="EMBL" id="AKV80297.1"/>
    </source>
</evidence>
<dbReference type="EMBL" id="CP012176">
    <property type="protein sequence ID" value="AKV82544.1"/>
    <property type="molecule type" value="Genomic_DNA"/>
</dbReference>
<keyword evidence="3 5" id="KW-1133">Transmembrane helix</keyword>
<dbReference type="Proteomes" id="UP000062398">
    <property type="component" value="Chromosome"/>
</dbReference>
<dbReference type="OrthoDB" id="43373at2157"/>
<accession>A0A088E5J3</accession>
<feature type="transmembrane region" description="Helical" evidence="5">
    <location>
        <begin position="346"/>
        <end position="365"/>
    </location>
</feature>
<dbReference type="PATRIC" id="fig|43687.5.peg.427"/>
<dbReference type="Proteomes" id="UP000029084">
    <property type="component" value="Chromosome"/>
</dbReference>
<feature type="transmembrane region" description="Helical" evidence="5">
    <location>
        <begin position="231"/>
        <end position="250"/>
    </location>
</feature>
<reference evidence="15 16" key="2">
    <citation type="journal article" date="2015" name="Genome Announc.">
        <title>Complete Genome Sequences of Evolved Arsenate-Resistant Metallosphaera sedula Strains.</title>
        <authorList>
            <person name="Ai C."/>
            <person name="McCarthy S."/>
            <person name="Schackwitz W."/>
            <person name="Martin J."/>
            <person name="Lipzen A."/>
            <person name="Blum P."/>
        </authorList>
    </citation>
    <scope>NUCLEOTIDE SEQUENCE [LARGE SCALE GENOMIC DNA]</scope>
    <source>
        <strain evidence="10 16">ARS120-1</strain>
        <strain evidence="11 15">ARS120-2</strain>
        <strain evidence="8 18">ARS50-1</strain>
        <strain evidence="9 17">ARS50-2</strain>
    </source>
</reference>
<comment type="subcellular location">
    <subcellularLocation>
        <location evidence="1">Membrane</location>
        <topology evidence="1">Multi-pass membrane protein</topology>
    </subcellularLocation>
</comment>
<reference evidence="7 13" key="1">
    <citation type="journal article" date="2014" name="J. Bacteriol.">
        <title>Role of an Archaeal PitA Transporter in the Copper and Arsenic Resistance of Metallosphaera sedula, an Extreme Thermoacidophile.</title>
        <authorList>
            <person name="McCarthy S."/>
            <person name="Ai C."/>
            <person name="Wheaton G."/>
            <person name="Tevatia R."/>
            <person name="Eckrich V."/>
            <person name="Kelly R."/>
            <person name="Blum P."/>
        </authorList>
    </citation>
    <scope>NUCLEOTIDE SEQUENCE [LARGE SCALE GENOMIC DNA]</scope>
    <source>
        <strain evidence="7 13">CuR1</strain>
    </source>
</reference>
<dbReference type="EMBL" id="CP012174">
    <property type="protein sequence ID" value="AKV78052.1"/>
    <property type="molecule type" value="Genomic_DNA"/>
</dbReference>
<feature type="transmembrane region" description="Helical" evidence="5">
    <location>
        <begin position="5"/>
        <end position="26"/>
    </location>
</feature>
<dbReference type="PANTHER" id="PTHR23508:SF10">
    <property type="entry name" value="CARBOXYLIC ACID TRANSPORTER PROTEIN HOMOLOG"/>
    <property type="match status" value="1"/>
</dbReference>
<feature type="transmembrane region" description="Helical" evidence="5">
    <location>
        <begin position="94"/>
        <end position="116"/>
    </location>
</feature>
<evidence type="ECO:0000313" key="18">
    <source>
        <dbReference type="Proteomes" id="UP000068832"/>
    </source>
</evidence>
<dbReference type="EMBL" id="CP008822">
    <property type="protein sequence ID" value="AIM26580.1"/>
    <property type="molecule type" value="Genomic_DNA"/>
</dbReference>
<sequence length="377" mass="40739">MNWKLVILSLGMSLTFWDIFNVPYIINYAGTQFHASPLLASLPLSAEMIGYALGGALNGLLSSLRGRKPGLLLSMGLVAVGSLVGFVAQSFSWLIPAELLIGLGIEGELSVVPAYVSETVTPERRGRSVGLVTASGFLTTLVVGPIAVLLNGEWRFLFLAGLLVSLIALITRVKLPESKMWTERRGKLSFDLGIAIMTLVWFLSYFTGYALFADPVFQFIGSHGFTNTSLYFTYILYGDPLGVVLATVLNDKFERKFSVALVNILAGVVIVGWFFSSGLTFLLLGFAEMFLQGFKFPVMYTYTSEIFGTKIRTLGYGIADGLGHLGGAVGPILFASTYMSNQLSSFLMLSVVTALAGVIVLAWGVKTTGKPLEQIRG</sequence>
<evidence type="ECO:0000256" key="4">
    <source>
        <dbReference type="ARBA" id="ARBA00023136"/>
    </source>
</evidence>
<evidence type="ECO:0000313" key="15">
    <source>
        <dbReference type="Proteomes" id="UP000061362"/>
    </source>
</evidence>
<dbReference type="EMBL" id="CP012172">
    <property type="protein sequence ID" value="AKV73562.1"/>
    <property type="molecule type" value="Genomic_DNA"/>
</dbReference>
<reference evidence="12 14" key="3">
    <citation type="submission" date="2015-07" db="EMBL/GenBank/DDBJ databases">
        <title>Physiological, transcriptional responses and genome re-sequencing of acid resistant extremely thermoacidophilic Metallosphaera sedula SARC-M1.</title>
        <authorList>
            <person name="Ai C."/>
            <person name="McCarthy S."/>
            <person name="Eckrich V."/>
            <person name="Rudrappa D."/>
            <person name="Qiu G."/>
            <person name="Blum P."/>
        </authorList>
    </citation>
    <scope>NUCLEOTIDE SEQUENCE [LARGE SCALE GENOMIC DNA]</scope>
    <source>
        <strain evidence="12 14">SARC-M1</strain>
    </source>
</reference>
<evidence type="ECO:0000313" key="9">
    <source>
        <dbReference type="EMBL" id="AKV75804.1"/>
    </source>
</evidence>
<feature type="domain" description="Major facilitator superfamily (MFS) profile" evidence="6">
    <location>
        <begin position="4"/>
        <end position="368"/>
    </location>
</feature>
<feature type="transmembrane region" description="Helical" evidence="5">
    <location>
        <begin position="38"/>
        <end position="58"/>
    </location>
</feature>
<dbReference type="GeneID" id="91754863"/>
<dbReference type="PANTHER" id="PTHR23508">
    <property type="entry name" value="CARBOXYLIC ACID TRANSPORTER PROTEIN HOMOLOG"/>
    <property type="match status" value="1"/>
</dbReference>
<dbReference type="GO" id="GO:0046943">
    <property type="term" value="F:carboxylic acid transmembrane transporter activity"/>
    <property type="evidence" value="ECO:0007669"/>
    <property type="project" value="TreeGrafter"/>
</dbReference>
<feature type="transmembrane region" description="Helical" evidence="5">
    <location>
        <begin position="192"/>
        <end position="211"/>
    </location>
</feature>
<dbReference type="EMBL" id="CP012173">
    <property type="protein sequence ID" value="AKV75804.1"/>
    <property type="molecule type" value="Genomic_DNA"/>
</dbReference>
<dbReference type="Gene3D" id="1.20.1250.20">
    <property type="entry name" value="MFS general substrate transporter like domains"/>
    <property type="match status" value="2"/>
</dbReference>
<dbReference type="InterPro" id="IPR020846">
    <property type="entry name" value="MFS_dom"/>
</dbReference>
<dbReference type="PROSITE" id="PS50850">
    <property type="entry name" value="MFS"/>
    <property type="match status" value="1"/>
</dbReference>
<dbReference type="CDD" id="cd17316">
    <property type="entry name" value="MFS_SV2_like"/>
    <property type="match status" value="1"/>
</dbReference>
<evidence type="ECO:0000313" key="10">
    <source>
        <dbReference type="EMBL" id="AKV78052.1"/>
    </source>
</evidence>
<dbReference type="InterPro" id="IPR036259">
    <property type="entry name" value="MFS_trans_sf"/>
</dbReference>
<dbReference type="AlphaFoldDB" id="A0A088E5J3"/>
<evidence type="ECO:0000256" key="5">
    <source>
        <dbReference type="SAM" id="Phobius"/>
    </source>
</evidence>
<evidence type="ECO:0000256" key="2">
    <source>
        <dbReference type="ARBA" id="ARBA00022692"/>
    </source>
</evidence>
<evidence type="ECO:0000313" key="7">
    <source>
        <dbReference type="EMBL" id="AIM26580.1"/>
    </source>
</evidence>
<dbReference type="SUPFAM" id="SSF103473">
    <property type="entry name" value="MFS general substrate transporter"/>
    <property type="match status" value="1"/>
</dbReference>
<evidence type="ECO:0000313" key="8">
    <source>
        <dbReference type="EMBL" id="AKV73562.1"/>
    </source>
</evidence>
<feature type="transmembrane region" description="Helical" evidence="5">
    <location>
        <begin position="128"/>
        <end position="148"/>
    </location>
</feature>
<feature type="transmembrane region" description="Helical" evidence="5">
    <location>
        <begin position="70"/>
        <end position="88"/>
    </location>
</feature>
<organism evidence="7 13">
    <name type="scientific">Metallosphaera sedula</name>
    <dbReference type="NCBI Taxonomy" id="43687"/>
    <lineage>
        <taxon>Archaea</taxon>
        <taxon>Thermoproteota</taxon>
        <taxon>Thermoprotei</taxon>
        <taxon>Sulfolobales</taxon>
        <taxon>Sulfolobaceae</taxon>
        <taxon>Metallosphaera</taxon>
    </lineage>
</organism>